<feature type="compositionally biased region" description="Pro residues" evidence="1">
    <location>
        <begin position="678"/>
        <end position="693"/>
    </location>
</feature>
<dbReference type="InterPro" id="IPR036116">
    <property type="entry name" value="FN3_sf"/>
</dbReference>
<evidence type="ECO:0000256" key="2">
    <source>
        <dbReference type="SAM" id="Phobius"/>
    </source>
</evidence>
<keyword evidence="6" id="KW-1185">Reference proteome</keyword>
<evidence type="ECO:0000259" key="4">
    <source>
        <dbReference type="PROSITE" id="PS50853"/>
    </source>
</evidence>
<reference evidence="6" key="1">
    <citation type="journal article" date="2011" name="Genome Biol.">
        <title>Comparative and functional genomics provide insights into the pathogenicity of dermatophytic fungi.</title>
        <authorList>
            <person name="Burmester A."/>
            <person name="Shelest E."/>
            <person name="Gloeckner G."/>
            <person name="Heddergott C."/>
            <person name="Schindler S."/>
            <person name="Staib P."/>
            <person name="Heidel A."/>
            <person name="Felder M."/>
            <person name="Petzold A."/>
            <person name="Szafranski K."/>
            <person name="Feuermann M."/>
            <person name="Pedruzzi I."/>
            <person name="Priebe S."/>
            <person name="Groth M."/>
            <person name="Winkler R."/>
            <person name="Li W."/>
            <person name="Kniemeyer O."/>
            <person name="Schroeckh V."/>
            <person name="Hertweck C."/>
            <person name="Hube B."/>
            <person name="White T.C."/>
            <person name="Platzer M."/>
            <person name="Guthke R."/>
            <person name="Heitman J."/>
            <person name="Woestemeyer J."/>
            <person name="Zipfel P.F."/>
            <person name="Monod M."/>
            <person name="Brakhage A.A."/>
        </authorList>
    </citation>
    <scope>NUCLEOTIDE SEQUENCE [LARGE SCALE GENOMIC DNA]</scope>
    <source>
        <strain evidence="6">HKI 0517</strain>
    </source>
</reference>
<dbReference type="SUPFAM" id="SSF52266">
    <property type="entry name" value="SGNH hydrolase"/>
    <property type="match status" value="1"/>
</dbReference>
<dbReference type="Pfam" id="PF00657">
    <property type="entry name" value="Lipase_GDSL"/>
    <property type="match status" value="1"/>
</dbReference>
<sequence length="750" mass="80191">MERVTSKLLFFLAIFHSFISLSGAVPSPWLAALRSQYDTNRTTMPSHGTTVNNSNVTVDFVSALSIADSVSSKLVRLSDIPAIALPPNISNYDAYAQLASLMPPLPAGTVGHDTAEVLAAIKASIKAVPSNYTARTGLTERQPGLRVMFVGDSMTQGKEGDWTWRYRMWQWFRDQGIAATFVGPYTGTAQPAEPQAPSPPRLYGTKEPMGAVKASGGYAPGASPEFDSHHFAVWGRAAAVDKGLIREVVAAHPPDLMLLMLGFNDLGWFYSDAAGTLDSMHTIINNARDANPRLKFAVANVPQRSFIGGRDDLPVSTAIYNSLLRAALPKWSTKQSPIHLVELQENYDCEPSACAAGYDGLHPNAQGEFQIARAFTLTLVNDFKIGSSALEVPSDIPSRSLPVPSNFKVVSSPGGVTATWDAVYGAHSYDVESRISGVTQFSAGSVPANRWDAHWTQDGWVYDVRVRASAGDTIKSDWTAVLSAKSTPKTAPAPVNVLVGATSTGFDVSWDPPTGPYTDSITQYEILYWDKDEECAFITSASFLSSPARIKDLVPGHRYLVAPITWNAAGGGFPKIVNSVMVGRGTPPPPSSLEIYANDPTTIELTWAASPNAAGYRLWSRNVNKPGSISQAQNNTVEMTCSDQYLLFPGTWNYEWCVSAYNGNAESAKGKCVLAPSPGPSPAQKRCPPPPEWCPAGSGPKFPGGGSGADPGLSVPMASAKAPTAKWVFALGFFAFPLAAAGLIALMVFA</sequence>
<feature type="region of interest" description="Disordered" evidence="1">
    <location>
        <begin position="678"/>
        <end position="708"/>
    </location>
</feature>
<evidence type="ECO:0000256" key="1">
    <source>
        <dbReference type="SAM" id="MobiDB-lite"/>
    </source>
</evidence>
<feature type="domain" description="Fibronectin type-III" evidence="4">
    <location>
        <begin position="491"/>
        <end position="589"/>
    </location>
</feature>
<accession>D4DIU2</accession>
<dbReference type="EMBL" id="ACYE01000414">
    <property type="protein sequence ID" value="EFE38232.1"/>
    <property type="molecule type" value="Genomic_DNA"/>
</dbReference>
<dbReference type="CDD" id="cd01833">
    <property type="entry name" value="XynB_like"/>
    <property type="match status" value="1"/>
</dbReference>
<organism evidence="5 6">
    <name type="scientific">Trichophyton verrucosum (strain HKI 0517)</name>
    <dbReference type="NCBI Taxonomy" id="663202"/>
    <lineage>
        <taxon>Eukaryota</taxon>
        <taxon>Fungi</taxon>
        <taxon>Dikarya</taxon>
        <taxon>Ascomycota</taxon>
        <taxon>Pezizomycotina</taxon>
        <taxon>Eurotiomycetes</taxon>
        <taxon>Eurotiomycetidae</taxon>
        <taxon>Onygenales</taxon>
        <taxon>Arthrodermataceae</taxon>
        <taxon>Trichophyton</taxon>
    </lineage>
</organism>
<dbReference type="GeneID" id="9580049"/>
<protein>
    <recommendedName>
        <fullName evidence="4">Fibronectin type-III domain-containing protein</fullName>
    </recommendedName>
</protein>
<evidence type="ECO:0000313" key="5">
    <source>
        <dbReference type="EMBL" id="EFE38232.1"/>
    </source>
</evidence>
<dbReference type="GO" id="GO:0004622">
    <property type="term" value="F:phosphatidylcholine lysophospholipase activity"/>
    <property type="evidence" value="ECO:0007669"/>
    <property type="project" value="TreeGrafter"/>
</dbReference>
<dbReference type="Gene3D" id="3.40.50.1110">
    <property type="entry name" value="SGNH hydrolase"/>
    <property type="match status" value="1"/>
</dbReference>
<dbReference type="RefSeq" id="XP_003018877.1">
    <property type="nucleotide sequence ID" value="XM_003018831.1"/>
</dbReference>
<dbReference type="InterPro" id="IPR051532">
    <property type="entry name" value="Ester_Hydrolysis_Enzymes"/>
</dbReference>
<comment type="caution">
    <text evidence="5">The sequence shown here is derived from an EMBL/GenBank/DDBJ whole genome shotgun (WGS) entry which is preliminary data.</text>
</comment>
<keyword evidence="2" id="KW-0472">Membrane</keyword>
<dbReference type="Gene3D" id="2.60.40.10">
    <property type="entry name" value="Immunoglobulins"/>
    <property type="match status" value="2"/>
</dbReference>
<feature type="signal peptide" evidence="3">
    <location>
        <begin position="1"/>
        <end position="24"/>
    </location>
</feature>
<dbReference type="InterPro" id="IPR003961">
    <property type="entry name" value="FN3_dom"/>
</dbReference>
<dbReference type="SMART" id="SM00060">
    <property type="entry name" value="FN3"/>
    <property type="match status" value="3"/>
</dbReference>
<dbReference type="InterPro" id="IPR036514">
    <property type="entry name" value="SGNH_hydro_sf"/>
</dbReference>
<dbReference type="HOGENOM" id="CLU_014183_2_0_1"/>
<feature type="transmembrane region" description="Helical" evidence="2">
    <location>
        <begin position="727"/>
        <end position="749"/>
    </location>
</feature>
<keyword evidence="2" id="KW-0812">Transmembrane</keyword>
<keyword evidence="3" id="KW-0732">Signal</keyword>
<evidence type="ECO:0000256" key="3">
    <source>
        <dbReference type="SAM" id="SignalP"/>
    </source>
</evidence>
<dbReference type="Pfam" id="PF00041">
    <property type="entry name" value="fn3"/>
    <property type="match status" value="1"/>
</dbReference>
<dbReference type="InterPro" id="IPR001087">
    <property type="entry name" value="GDSL"/>
</dbReference>
<evidence type="ECO:0000313" key="6">
    <source>
        <dbReference type="Proteomes" id="UP000008383"/>
    </source>
</evidence>
<proteinExistence type="predicted"/>
<dbReference type="InterPro" id="IPR013783">
    <property type="entry name" value="Ig-like_fold"/>
</dbReference>
<dbReference type="PROSITE" id="PS50853">
    <property type="entry name" value="FN3"/>
    <property type="match status" value="1"/>
</dbReference>
<gene>
    <name evidence="5" type="ORF">TRV_07103</name>
</gene>
<dbReference type="PANTHER" id="PTHR30383">
    <property type="entry name" value="THIOESTERASE 1/PROTEASE 1/LYSOPHOSPHOLIPASE L1"/>
    <property type="match status" value="1"/>
</dbReference>
<dbReference type="PANTHER" id="PTHR30383:SF5">
    <property type="entry name" value="SGNH HYDROLASE-TYPE ESTERASE DOMAIN-CONTAINING PROTEIN"/>
    <property type="match status" value="1"/>
</dbReference>
<dbReference type="KEGG" id="tve:TRV_07103"/>
<keyword evidence="2" id="KW-1133">Transmembrane helix</keyword>
<dbReference type="AlphaFoldDB" id="D4DIU2"/>
<dbReference type="SUPFAM" id="SSF49265">
    <property type="entry name" value="Fibronectin type III"/>
    <property type="match status" value="2"/>
</dbReference>
<dbReference type="Proteomes" id="UP000008383">
    <property type="component" value="Unassembled WGS sequence"/>
</dbReference>
<dbReference type="CDD" id="cd00063">
    <property type="entry name" value="FN3"/>
    <property type="match status" value="2"/>
</dbReference>
<name>D4DIU2_TRIVH</name>
<feature type="chain" id="PRO_5003056301" description="Fibronectin type-III domain-containing protein" evidence="3">
    <location>
        <begin position="25"/>
        <end position="750"/>
    </location>
</feature>